<keyword evidence="2 3" id="KW-0479">Metal-binding</keyword>
<dbReference type="Gene3D" id="1.20.120.450">
    <property type="entry name" value="dinb family like domain"/>
    <property type="match status" value="1"/>
</dbReference>
<name>A0A562UFD1_9SPHI</name>
<protein>
    <submittedName>
        <fullName evidence="4">Putative damage-inducible protein DinB</fullName>
    </submittedName>
</protein>
<accession>A0A562UFD1</accession>
<evidence type="ECO:0000256" key="3">
    <source>
        <dbReference type="PIRSR" id="PIRSR607837-1"/>
    </source>
</evidence>
<organism evidence="4 5">
    <name type="scientific">Mucilaginibacter frigoritolerans</name>
    <dbReference type="NCBI Taxonomy" id="652788"/>
    <lineage>
        <taxon>Bacteria</taxon>
        <taxon>Pseudomonadati</taxon>
        <taxon>Bacteroidota</taxon>
        <taxon>Sphingobacteriia</taxon>
        <taxon>Sphingobacteriales</taxon>
        <taxon>Sphingobacteriaceae</taxon>
        <taxon>Mucilaginibacter</taxon>
    </lineage>
</organism>
<sequence>METIPMLLKEMEQEAQTTRKMLSRIPNDKFDWQPHEKSMTVRRLSTHIAEIPGWVKMAIATDELDFSDNPYKPEVINDTQHLLEVFEQSYKDGYSSLSETNESELLQNWTLRDGNKVYSVRPKVDVIRMAFSQTVHHRAQLGVFLRLLNVPIPGSYGPSADETQFDL</sequence>
<dbReference type="Pfam" id="PF05163">
    <property type="entry name" value="DinB"/>
    <property type="match status" value="1"/>
</dbReference>
<dbReference type="SUPFAM" id="SSF109854">
    <property type="entry name" value="DinB/YfiT-like putative metalloenzymes"/>
    <property type="match status" value="1"/>
</dbReference>
<dbReference type="EMBL" id="VLLI01000001">
    <property type="protein sequence ID" value="TWJ04494.1"/>
    <property type="molecule type" value="Genomic_DNA"/>
</dbReference>
<evidence type="ECO:0000313" key="5">
    <source>
        <dbReference type="Proteomes" id="UP000317010"/>
    </source>
</evidence>
<comment type="caution">
    <text evidence="4">The sequence shown here is derived from an EMBL/GenBank/DDBJ whole genome shotgun (WGS) entry which is preliminary data.</text>
</comment>
<feature type="binding site" evidence="3">
    <location>
        <position position="47"/>
    </location>
    <ligand>
        <name>a divalent metal cation</name>
        <dbReference type="ChEBI" id="CHEBI:60240"/>
    </ligand>
</feature>
<evidence type="ECO:0000256" key="2">
    <source>
        <dbReference type="ARBA" id="ARBA00022723"/>
    </source>
</evidence>
<dbReference type="OrthoDB" id="119432at2"/>
<gene>
    <name evidence="4" type="ORF">JN11_00203</name>
</gene>
<comment type="similarity">
    <text evidence="1">Belongs to the DinB family.</text>
</comment>
<dbReference type="GO" id="GO:0046872">
    <property type="term" value="F:metal ion binding"/>
    <property type="evidence" value="ECO:0007669"/>
    <property type="project" value="UniProtKB-KW"/>
</dbReference>
<evidence type="ECO:0000313" key="4">
    <source>
        <dbReference type="EMBL" id="TWJ04494.1"/>
    </source>
</evidence>
<feature type="binding site" evidence="3">
    <location>
        <position position="137"/>
    </location>
    <ligand>
        <name>a divalent metal cation</name>
        <dbReference type="ChEBI" id="CHEBI:60240"/>
    </ligand>
</feature>
<dbReference type="Proteomes" id="UP000317010">
    <property type="component" value="Unassembled WGS sequence"/>
</dbReference>
<proteinExistence type="inferred from homology"/>
<keyword evidence="5" id="KW-1185">Reference proteome</keyword>
<reference evidence="4 5" key="1">
    <citation type="submission" date="2019-07" db="EMBL/GenBank/DDBJ databases">
        <title>Genomic Encyclopedia of Archaeal and Bacterial Type Strains, Phase II (KMG-II): from individual species to whole genera.</title>
        <authorList>
            <person name="Goeker M."/>
        </authorList>
    </citation>
    <scope>NUCLEOTIDE SEQUENCE [LARGE SCALE GENOMIC DNA]</scope>
    <source>
        <strain evidence="4 5">ATCC BAA-1854</strain>
    </source>
</reference>
<dbReference type="InterPro" id="IPR007837">
    <property type="entry name" value="DinB"/>
</dbReference>
<dbReference type="RefSeq" id="WP_144908761.1">
    <property type="nucleotide sequence ID" value="NZ_VLLI01000001.1"/>
</dbReference>
<evidence type="ECO:0000256" key="1">
    <source>
        <dbReference type="ARBA" id="ARBA00008635"/>
    </source>
</evidence>
<dbReference type="AlphaFoldDB" id="A0A562UFD1"/>
<dbReference type="InterPro" id="IPR034660">
    <property type="entry name" value="DinB/YfiT-like"/>
</dbReference>